<organism evidence="3 4">
    <name type="scientific">Trapa natans</name>
    <name type="common">Water chestnut</name>
    <dbReference type="NCBI Taxonomy" id="22666"/>
    <lineage>
        <taxon>Eukaryota</taxon>
        <taxon>Viridiplantae</taxon>
        <taxon>Streptophyta</taxon>
        <taxon>Embryophyta</taxon>
        <taxon>Tracheophyta</taxon>
        <taxon>Spermatophyta</taxon>
        <taxon>Magnoliopsida</taxon>
        <taxon>eudicotyledons</taxon>
        <taxon>Gunneridae</taxon>
        <taxon>Pentapetalae</taxon>
        <taxon>rosids</taxon>
        <taxon>malvids</taxon>
        <taxon>Myrtales</taxon>
        <taxon>Lythraceae</taxon>
        <taxon>Trapa</taxon>
    </lineage>
</organism>
<protein>
    <recommendedName>
        <fullName evidence="5">Secreted protein</fullName>
    </recommendedName>
</protein>
<feature type="chain" id="PRO_5042842759" description="Secreted protein" evidence="2">
    <location>
        <begin position="20"/>
        <end position="112"/>
    </location>
</feature>
<name>A0AAN7M073_TRANT</name>
<keyword evidence="2" id="KW-0732">Signal</keyword>
<feature type="region of interest" description="Disordered" evidence="1">
    <location>
        <begin position="75"/>
        <end position="112"/>
    </location>
</feature>
<dbReference type="AlphaFoldDB" id="A0AAN7M073"/>
<reference evidence="3 4" key="1">
    <citation type="journal article" date="2023" name="Hortic Res">
        <title>Pangenome of water caltrop reveals structural variations and asymmetric subgenome divergence after allopolyploidization.</title>
        <authorList>
            <person name="Zhang X."/>
            <person name="Chen Y."/>
            <person name="Wang L."/>
            <person name="Yuan Y."/>
            <person name="Fang M."/>
            <person name="Shi L."/>
            <person name="Lu R."/>
            <person name="Comes H.P."/>
            <person name="Ma Y."/>
            <person name="Chen Y."/>
            <person name="Huang G."/>
            <person name="Zhou Y."/>
            <person name="Zheng Z."/>
            <person name="Qiu Y."/>
        </authorList>
    </citation>
    <scope>NUCLEOTIDE SEQUENCE [LARGE SCALE GENOMIC DNA]</scope>
    <source>
        <strain evidence="3">F231</strain>
    </source>
</reference>
<sequence length="112" mass="12119">MQLVIMQLLILTNALLISGSDPVYRARKGQGDLHNEVAPGGASSSHGVKRPSSISVAPSILNEPAKRRNNFSAVAPSVAPNKHHHARHRIIHSAPRSPAYPPQFHRQRGSSL</sequence>
<evidence type="ECO:0008006" key="5">
    <source>
        <dbReference type="Google" id="ProtNLM"/>
    </source>
</evidence>
<gene>
    <name evidence="3" type="ORF">SAY86_016762</name>
</gene>
<dbReference type="Proteomes" id="UP001346149">
    <property type="component" value="Unassembled WGS sequence"/>
</dbReference>
<evidence type="ECO:0000256" key="2">
    <source>
        <dbReference type="SAM" id="SignalP"/>
    </source>
</evidence>
<keyword evidence="4" id="KW-1185">Reference proteome</keyword>
<accession>A0AAN7M073</accession>
<feature type="compositionally biased region" description="Basic residues" evidence="1">
    <location>
        <begin position="81"/>
        <end position="91"/>
    </location>
</feature>
<evidence type="ECO:0000313" key="3">
    <source>
        <dbReference type="EMBL" id="KAK4789458.1"/>
    </source>
</evidence>
<comment type="caution">
    <text evidence="3">The sequence shown here is derived from an EMBL/GenBank/DDBJ whole genome shotgun (WGS) entry which is preliminary data.</text>
</comment>
<proteinExistence type="predicted"/>
<dbReference type="EMBL" id="JAXQNO010000010">
    <property type="protein sequence ID" value="KAK4789458.1"/>
    <property type="molecule type" value="Genomic_DNA"/>
</dbReference>
<feature type="compositionally biased region" description="Polar residues" evidence="1">
    <location>
        <begin position="42"/>
        <end position="54"/>
    </location>
</feature>
<evidence type="ECO:0000313" key="4">
    <source>
        <dbReference type="Proteomes" id="UP001346149"/>
    </source>
</evidence>
<feature type="region of interest" description="Disordered" evidence="1">
    <location>
        <begin position="32"/>
        <end position="54"/>
    </location>
</feature>
<evidence type="ECO:0000256" key="1">
    <source>
        <dbReference type="SAM" id="MobiDB-lite"/>
    </source>
</evidence>
<feature type="signal peptide" evidence="2">
    <location>
        <begin position="1"/>
        <end position="19"/>
    </location>
</feature>